<gene>
    <name evidence="3" type="ORF">SASPL_103044</name>
</gene>
<feature type="chain" id="PRO_5036459799" description="Dirigent protein" evidence="2">
    <location>
        <begin position="25"/>
        <end position="152"/>
    </location>
</feature>
<name>A0A8X8YYA6_SALSN</name>
<evidence type="ECO:0000313" key="3">
    <source>
        <dbReference type="EMBL" id="KAG6438108.1"/>
    </source>
</evidence>
<dbReference type="GO" id="GO:0045087">
    <property type="term" value="P:innate immune response"/>
    <property type="evidence" value="ECO:0007669"/>
    <property type="project" value="InterPro"/>
</dbReference>
<evidence type="ECO:0000256" key="2">
    <source>
        <dbReference type="SAM" id="SignalP"/>
    </source>
</evidence>
<dbReference type="PANTHER" id="PTHR34663">
    <property type="entry name" value="OS06G0637400 PROTEIN"/>
    <property type="match status" value="1"/>
</dbReference>
<reference evidence="3" key="2">
    <citation type="submission" date="2020-08" db="EMBL/GenBank/DDBJ databases">
        <title>Plant Genome Project.</title>
        <authorList>
            <person name="Zhang R.-G."/>
        </authorList>
    </citation>
    <scope>NUCLEOTIDE SEQUENCE</scope>
    <source>
        <strain evidence="3">Huo1</strain>
        <tissue evidence="3">Leaf</tissue>
    </source>
</reference>
<evidence type="ECO:0008006" key="5">
    <source>
        <dbReference type="Google" id="ProtNLM"/>
    </source>
</evidence>
<dbReference type="InterPro" id="IPR044700">
    <property type="entry name" value="PIP2/PIPL1"/>
</dbReference>
<keyword evidence="4" id="KW-1185">Reference proteome</keyword>
<protein>
    <recommendedName>
        <fullName evidence="5">Dirigent protein</fullName>
    </recommendedName>
</protein>
<dbReference type="GO" id="GO:0050793">
    <property type="term" value="P:regulation of developmental process"/>
    <property type="evidence" value="ECO:0007669"/>
    <property type="project" value="InterPro"/>
</dbReference>
<reference evidence="3" key="1">
    <citation type="submission" date="2018-01" db="EMBL/GenBank/DDBJ databases">
        <authorList>
            <person name="Mao J.F."/>
        </authorList>
    </citation>
    <scope>NUCLEOTIDE SEQUENCE</scope>
    <source>
        <strain evidence="3">Huo1</strain>
        <tissue evidence="3">Leaf</tissue>
    </source>
</reference>
<keyword evidence="2" id="KW-0732">Signal</keyword>
<dbReference type="PANTHER" id="PTHR34663:SF9">
    <property type="entry name" value="OS06G0637400 PROTEIN"/>
    <property type="match status" value="1"/>
</dbReference>
<evidence type="ECO:0000313" key="4">
    <source>
        <dbReference type="Proteomes" id="UP000298416"/>
    </source>
</evidence>
<sequence>MAKGATFFSKILFLLLILSSFVFGNEARILKPENSNVLDGFYVAAIKVHGGPSRGGEGHARTNRAKTLEGIKKSGPNPGINPSSYIFGNEARMMKPHSSLEMEIMKVLDDLYIEAVKTGGGPSPRGEGHATTNRALTLEGIKKSGPSPGAGN</sequence>
<evidence type="ECO:0000256" key="1">
    <source>
        <dbReference type="SAM" id="MobiDB-lite"/>
    </source>
</evidence>
<accession>A0A8X8YYA6</accession>
<feature type="signal peptide" evidence="2">
    <location>
        <begin position="1"/>
        <end position="24"/>
    </location>
</feature>
<organism evidence="3">
    <name type="scientific">Salvia splendens</name>
    <name type="common">Scarlet sage</name>
    <dbReference type="NCBI Taxonomy" id="180675"/>
    <lineage>
        <taxon>Eukaryota</taxon>
        <taxon>Viridiplantae</taxon>
        <taxon>Streptophyta</taxon>
        <taxon>Embryophyta</taxon>
        <taxon>Tracheophyta</taxon>
        <taxon>Spermatophyta</taxon>
        <taxon>Magnoliopsida</taxon>
        <taxon>eudicotyledons</taxon>
        <taxon>Gunneridae</taxon>
        <taxon>Pentapetalae</taxon>
        <taxon>asterids</taxon>
        <taxon>lamiids</taxon>
        <taxon>Lamiales</taxon>
        <taxon>Lamiaceae</taxon>
        <taxon>Nepetoideae</taxon>
        <taxon>Mentheae</taxon>
        <taxon>Salviinae</taxon>
        <taxon>Salvia</taxon>
        <taxon>Salvia subgen. Calosphace</taxon>
        <taxon>core Calosphace</taxon>
    </lineage>
</organism>
<feature type="region of interest" description="Disordered" evidence="1">
    <location>
        <begin position="118"/>
        <end position="152"/>
    </location>
</feature>
<dbReference type="AlphaFoldDB" id="A0A8X8YYA6"/>
<dbReference type="EMBL" id="PNBA02000001">
    <property type="protein sequence ID" value="KAG6438108.1"/>
    <property type="molecule type" value="Genomic_DNA"/>
</dbReference>
<comment type="caution">
    <text evidence="3">The sequence shown here is derived from an EMBL/GenBank/DDBJ whole genome shotgun (WGS) entry which is preliminary data.</text>
</comment>
<proteinExistence type="predicted"/>
<dbReference type="Proteomes" id="UP000298416">
    <property type="component" value="Unassembled WGS sequence"/>
</dbReference>